<feature type="domain" description="Putative carbohydrate metabolism" evidence="2">
    <location>
        <begin position="269"/>
        <end position="504"/>
    </location>
</feature>
<sequence length="507" mass="54629">MKKNLFYLFALICSMSLFIACSDDDPDYSTVIEGEIVGNYKGTLDVTVQGQSLGKDIPQKISVVKAGPAAINLSLKDFSFMGIPVGNVELSNCGLSKKGDAYTFTGVQKLDVQALSCTINAAGTLENGQVKIDMDIAAVVNGENQQVKVVYEGKRLNGSESSEAKMLSFTFDQNNEANTIVIEQPKLDEATNTFTFRVLDEATSEELKALVPTIKVSEKATYSAEGGATDFSQTVVYTVVAEDGTSAIYKVTPPSKNSLMKFSLDEWESVKEGSYAEYWAPLPTDQLASSNGGVKMVNGSANPVGYPVMLEEAGYKGKAAKLVTLDARGNALTAKNAPLASGSLFTGKFNFNFMTAITAPLKMTEFGIPYNKVPLSLKGVYKYKGGDNYVDGSDKNNIKDNLDIKDECAIQAVLYEAVGTDGKEVILTGLNINDSDYRVAVARLADGTDKADWTTFNISFEYLEGKAYDKEKTYKLAIICSSSKEGDKFKGAVGSTLIVDELEVLGE</sequence>
<dbReference type="RefSeq" id="WP_118221279.1">
    <property type="nucleotide sequence ID" value="NZ_JADNIJ010000005.1"/>
</dbReference>
<dbReference type="EMBL" id="QSKV01000003">
    <property type="protein sequence ID" value="RHE93653.1"/>
    <property type="molecule type" value="Genomic_DNA"/>
</dbReference>
<protein>
    <recommendedName>
        <fullName evidence="6">Carbohydrate metabolism domain-containing protein</fullName>
    </recommendedName>
</protein>
<organism evidence="4 5">
    <name type="scientific">Bacteroides intestinalis</name>
    <dbReference type="NCBI Taxonomy" id="329854"/>
    <lineage>
        <taxon>Bacteria</taxon>
        <taxon>Pseudomonadati</taxon>
        <taxon>Bacteroidota</taxon>
        <taxon>Bacteroidia</taxon>
        <taxon>Bacteroidales</taxon>
        <taxon>Bacteroidaceae</taxon>
        <taxon>Bacteroides</taxon>
    </lineage>
</organism>
<evidence type="ECO:0008006" key="6">
    <source>
        <dbReference type="Google" id="ProtNLM"/>
    </source>
</evidence>
<dbReference type="PROSITE" id="PS51257">
    <property type="entry name" value="PROKAR_LIPOPROTEIN"/>
    <property type="match status" value="1"/>
</dbReference>
<proteinExistence type="predicted"/>
<keyword evidence="1" id="KW-0732">Signal</keyword>
<comment type="caution">
    <text evidence="4">The sequence shown here is derived from an EMBL/GenBank/DDBJ whole genome shotgun (WGS) entry which is preliminary data.</text>
</comment>
<evidence type="ECO:0000259" key="3">
    <source>
        <dbReference type="Pfam" id="PF13944"/>
    </source>
</evidence>
<evidence type="ECO:0000256" key="1">
    <source>
        <dbReference type="SAM" id="SignalP"/>
    </source>
</evidence>
<dbReference type="Proteomes" id="UP000285650">
    <property type="component" value="Unassembled WGS sequence"/>
</dbReference>
<dbReference type="AlphaFoldDB" id="A0A414LG89"/>
<gene>
    <name evidence="4" type="ORF">DW712_06195</name>
</gene>
<evidence type="ECO:0000313" key="5">
    <source>
        <dbReference type="Proteomes" id="UP000285650"/>
    </source>
</evidence>
<feature type="signal peptide" evidence="1">
    <location>
        <begin position="1"/>
        <end position="19"/>
    </location>
</feature>
<dbReference type="Gene3D" id="2.60.40.2340">
    <property type="match status" value="1"/>
</dbReference>
<dbReference type="Pfam" id="PF13944">
    <property type="entry name" value="Calycin_like"/>
    <property type="match status" value="1"/>
</dbReference>
<name>A0A414LG89_9BACE</name>
<dbReference type="InterPro" id="IPR025112">
    <property type="entry name" value="PCMD"/>
</dbReference>
<feature type="chain" id="PRO_5019150212" description="Carbohydrate metabolism domain-containing protein" evidence="1">
    <location>
        <begin position="20"/>
        <end position="507"/>
    </location>
</feature>
<dbReference type="Gene3D" id="2.40.128.350">
    <property type="match status" value="1"/>
</dbReference>
<reference evidence="4 5" key="1">
    <citation type="submission" date="2018-08" db="EMBL/GenBank/DDBJ databases">
        <title>A genome reference for cultivated species of the human gut microbiota.</title>
        <authorList>
            <person name="Zou Y."/>
            <person name="Xue W."/>
            <person name="Luo G."/>
        </authorList>
    </citation>
    <scope>NUCLEOTIDE SEQUENCE [LARGE SCALE GENOMIC DNA]</scope>
    <source>
        <strain evidence="4 5">AM27-17</strain>
    </source>
</reference>
<dbReference type="Pfam" id="PF13201">
    <property type="entry name" value="PCMD"/>
    <property type="match status" value="1"/>
</dbReference>
<dbReference type="InterPro" id="IPR038653">
    <property type="entry name" value="Put_CMD_sf"/>
</dbReference>
<dbReference type="InterPro" id="IPR024311">
    <property type="entry name" value="Lipocalin-like"/>
</dbReference>
<evidence type="ECO:0000259" key="2">
    <source>
        <dbReference type="Pfam" id="PF13201"/>
    </source>
</evidence>
<accession>A0A414LG89</accession>
<feature type="domain" description="Lipocalin-like" evidence="3">
    <location>
        <begin position="38"/>
        <end position="154"/>
    </location>
</feature>
<dbReference type="Gene3D" id="2.60.120.890">
    <property type="entry name" value="BT2081, beta-jelly-roll domain"/>
    <property type="match status" value="1"/>
</dbReference>
<evidence type="ECO:0000313" key="4">
    <source>
        <dbReference type="EMBL" id="RHE93653.1"/>
    </source>
</evidence>